<organism evidence="1">
    <name type="scientific">Dichomitus squalens</name>
    <dbReference type="NCBI Taxonomy" id="114155"/>
    <lineage>
        <taxon>Eukaryota</taxon>
        <taxon>Fungi</taxon>
        <taxon>Dikarya</taxon>
        <taxon>Basidiomycota</taxon>
        <taxon>Agaricomycotina</taxon>
        <taxon>Agaricomycetes</taxon>
        <taxon>Polyporales</taxon>
        <taxon>Polyporaceae</taxon>
        <taxon>Dichomitus</taxon>
    </lineage>
</organism>
<sequence>MAASPVRTDANNSNMMPVLSRRGWLFGMRGRDSVARLGASWHQPLSAGPMSSCVPYLASTLFLQLTWASQAEFAPWPSGDVFARGYILLPYPSRLSELFLSNAALQAGSFPSILFCAHPSSA</sequence>
<dbReference type="AlphaFoldDB" id="A0A4V2JZ94"/>
<accession>A0A4V2JZ94</accession>
<reference evidence="1" key="1">
    <citation type="submission" date="2019-01" db="EMBL/GenBank/DDBJ databases">
        <title>Draft genome sequences of three monokaryotic isolates of the white-rot basidiomycete fungus Dichomitus squalens.</title>
        <authorList>
            <consortium name="DOE Joint Genome Institute"/>
            <person name="Lopez S.C."/>
            <person name="Andreopoulos B."/>
            <person name="Pangilinan J."/>
            <person name="Lipzen A."/>
            <person name="Riley R."/>
            <person name="Ahrendt S."/>
            <person name="Ng V."/>
            <person name="Barry K."/>
            <person name="Daum C."/>
            <person name="Grigoriev I.V."/>
            <person name="Hilden K.S."/>
            <person name="Makela M.R."/>
            <person name="de Vries R.P."/>
        </authorList>
    </citation>
    <scope>NUCLEOTIDE SEQUENCE [LARGE SCALE GENOMIC DNA]</scope>
    <source>
        <strain evidence="1">OM18370.1</strain>
    </source>
</reference>
<name>A0A4V2JZ94_9APHY</name>
<gene>
    <name evidence="1" type="ORF">BD311DRAFT_767013</name>
</gene>
<dbReference type="Proteomes" id="UP000292957">
    <property type="component" value="Unassembled WGS sequence"/>
</dbReference>
<dbReference type="EMBL" id="ML143485">
    <property type="protein sequence ID" value="TBU24193.1"/>
    <property type="molecule type" value="Genomic_DNA"/>
</dbReference>
<proteinExistence type="predicted"/>
<evidence type="ECO:0000313" key="1">
    <source>
        <dbReference type="EMBL" id="TBU24193.1"/>
    </source>
</evidence>
<protein>
    <submittedName>
        <fullName evidence="1">Uncharacterized protein</fullName>
    </submittedName>
</protein>